<evidence type="ECO:0000313" key="1">
    <source>
        <dbReference type="EMBL" id="TFE31603.1"/>
    </source>
</evidence>
<comment type="caution">
    <text evidence="1">The sequence shown here is derived from an EMBL/GenBank/DDBJ whole genome shotgun (WGS) entry which is preliminary data.</text>
</comment>
<sequence length="97" mass="10923">MPNKLSDLRQQYGDSVELVTDDGSSLTFRILAELTVQGSQYAILQSESMKQEDEIEVFKIVADDNGEAQLETVTDAEEWELVEEAYDDSQFGNDDQP</sequence>
<gene>
    <name evidence="1" type="ORF">E2980_00540</name>
</gene>
<accession>A0A4Y8MBN4</accession>
<dbReference type="Pfam" id="PF06949">
    <property type="entry name" value="DUF1292"/>
    <property type="match status" value="1"/>
</dbReference>
<dbReference type="OrthoDB" id="2990381at2"/>
<dbReference type="Proteomes" id="UP000297900">
    <property type="component" value="Unassembled WGS sequence"/>
</dbReference>
<name>A0A4Y8MBN4_9BACL</name>
<keyword evidence="2" id="KW-1185">Reference proteome</keyword>
<dbReference type="InterPro" id="IPR009711">
    <property type="entry name" value="UPF0473"/>
</dbReference>
<organism evidence="1 2">
    <name type="scientific">Cohnella luojiensis</name>
    <dbReference type="NCBI Taxonomy" id="652876"/>
    <lineage>
        <taxon>Bacteria</taxon>
        <taxon>Bacillati</taxon>
        <taxon>Bacillota</taxon>
        <taxon>Bacilli</taxon>
        <taxon>Bacillales</taxon>
        <taxon>Paenibacillaceae</taxon>
        <taxon>Cohnella</taxon>
    </lineage>
</organism>
<evidence type="ECO:0000313" key="2">
    <source>
        <dbReference type="Proteomes" id="UP000297900"/>
    </source>
</evidence>
<dbReference type="AlphaFoldDB" id="A0A4Y8MBN4"/>
<proteinExistence type="predicted"/>
<reference evidence="1 2" key="1">
    <citation type="submission" date="2019-03" db="EMBL/GenBank/DDBJ databases">
        <title>Cohnella endophytica sp. nov., a novel endophytic bacterium isolated from bark of Sonneratia apetala.</title>
        <authorList>
            <person name="Tuo L."/>
        </authorList>
    </citation>
    <scope>NUCLEOTIDE SEQUENCE [LARGE SCALE GENOMIC DNA]</scope>
    <source>
        <strain evidence="1 2">CCTCC AB 208254</strain>
    </source>
</reference>
<dbReference type="EMBL" id="SOMN01000001">
    <property type="protein sequence ID" value="TFE31603.1"/>
    <property type="molecule type" value="Genomic_DNA"/>
</dbReference>
<protein>
    <submittedName>
        <fullName evidence="1">DUF1292 domain-containing protein</fullName>
    </submittedName>
</protein>